<evidence type="ECO:0000313" key="3">
    <source>
        <dbReference type="Proteomes" id="UP000314294"/>
    </source>
</evidence>
<evidence type="ECO:0000313" key="2">
    <source>
        <dbReference type="EMBL" id="TNN58399.1"/>
    </source>
</evidence>
<dbReference type="EMBL" id="SRLO01000380">
    <property type="protein sequence ID" value="TNN58399.1"/>
    <property type="molecule type" value="Genomic_DNA"/>
</dbReference>
<sequence length="134" mass="14983">MTRAVEDKACDPPEALSSAAVTLRTYSTPWRESSKKSQNISSLVRDGEDVSPGVSEQPSLHMNGSQKGGSRGLRRGMGETQHGGLREKAGWRWWWWWRKRETEGVLPPVKIMESEAGRGIECNGEKGTKEREVD</sequence>
<feature type="compositionally biased region" description="Polar residues" evidence="1">
    <location>
        <begin position="54"/>
        <end position="65"/>
    </location>
</feature>
<proteinExistence type="predicted"/>
<dbReference type="AlphaFoldDB" id="A0A4Z2GY78"/>
<protein>
    <submittedName>
        <fullName evidence="2">Uncharacterized protein</fullName>
    </submittedName>
</protein>
<feature type="region of interest" description="Disordered" evidence="1">
    <location>
        <begin position="26"/>
        <end position="82"/>
    </location>
</feature>
<keyword evidence="3" id="KW-1185">Reference proteome</keyword>
<feature type="compositionally biased region" description="Polar residues" evidence="1">
    <location>
        <begin position="26"/>
        <end position="42"/>
    </location>
</feature>
<comment type="caution">
    <text evidence="2">The sequence shown here is derived from an EMBL/GenBank/DDBJ whole genome shotgun (WGS) entry which is preliminary data.</text>
</comment>
<dbReference type="Proteomes" id="UP000314294">
    <property type="component" value="Unassembled WGS sequence"/>
</dbReference>
<accession>A0A4Z2GY78</accession>
<reference evidence="2 3" key="1">
    <citation type="submission" date="2019-03" db="EMBL/GenBank/DDBJ databases">
        <title>First draft genome of Liparis tanakae, snailfish: a comprehensive survey of snailfish specific genes.</title>
        <authorList>
            <person name="Kim W."/>
            <person name="Song I."/>
            <person name="Jeong J.-H."/>
            <person name="Kim D."/>
            <person name="Kim S."/>
            <person name="Ryu S."/>
            <person name="Song J.Y."/>
            <person name="Lee S.K."/>
        </authorList>
    </citation>
    <scope>NUCLEOTIDE SEQUENCE [LARGE SCALE GENOMIC DNA]</scope>
    <source>
        <tissue evidence="2">Muscle</tissue>
    </source>
</reference>
<name>A0A4Z2GY78_9TELE</name>
<gene>
    <name evidence="2" type="ORF">EYF80_031410</name>
</gene>
<organism evidence="2 3">
    <name type="scientific">Liparis tanakae</name>
    <name type="common">Tanaka's snailfish</name>
    <dbReference type="NCBI Taxonomy" id="230148"/>
    <lineage>
        <taxon>Eukaryota</taxon>
        <taxon>Metazoa</taxon>
        <taxon>Chordata</taxon>
        <taxon>Craniata</taxon>
        <taxon>Vertebrata</taxon>
        <taxon>Euteleostomi</taxon>
        <taxon>Actinopterygii</taxon>
        <taxon>Neopterygii</taxon>
        <taxon>Teleostei</taxon>
        <taxon>Neoteleostei</taxon>
        <taxon>Acanthomorphata</taxon>
        <taxon>Eupercaria</taxon>
        <taxon>Perciformes</taxon>
        <taxon>Cottioidei</taxon>
        <taxon>Cottales</taxon>
        <taxon>Liparidae</taxon>
        <taxon>Liparis</taxon>
    </lineage>
</organism>
<evidence type="ECO:0000256" key="1">
    <source>
        <dbReference type="SAM" id="MobiDB-lite"/>
    </source>
</evidence>